<evidence type="ECO:0000256" key="1">
    <source>
        <dbReference type="ARBA" id="ARBA00004651"/>
    </source>
</evidence>
<organism evidence="10 11">
    <name type="scientific">Pontibacter burrus</name>
    <dbReference type="NCBI Taxonomy" id="2704466"/>
    <lineage>
        <taxon>Bacteria</taxon>
        <taxon>Pseudomonadati</taxon>
        <taxon>Bacteroidota</taxon>
        <taxon>Cytophagia</taxon>
        <taxon>Cytophagales</taxon>
        <taxon>Hymenobacteraceae</taxon>
        <taxon>Pontibacter</taxon>
    </lineage>
</organism>
<dbReference type="GO" id="GO:0005886">
    <property type="term" value="C:plasma membrane"/>
    <property type="evidence" value="ECO:0007669"/>
    <property type="project" value="UniProtKB-SubCell"/>
</dbReference>
<reference evidence="10 11" key="1">
    <citation type="submission" date="2020-02" db="EMBL/GenBank/DDBJ databases">
        <authorList>
            <person name="Kim M.K."/>
        </authorList>
    </citation>
    <scope>NUCLEOTIDE SEQUENCE [LARGE SCALE GENOMIC DNA]</scope>
    <source>
        <strain evidence="10 11">BT327</strain>
    </source>
</reference>
<evidence type="ECO:0000313" key="11">
    <source>
        <dbReference type="Proteomes" id="UP000474777"/>
    </source>
</evidence>
<evidence type="ECO:0000256" key="3">
    <source>
        <dbReference type="ARBA" id="ARBA00022676"/>
    </source>
</evidence>
<comment type="subcellular location">
    <subcellularLocation>
        <location evidence="1">Cell membrane</location>
        <topology evidence="1">Multi-pass membrane protein</topology>
    </subcellularLocation>
</comment>
<dbReference type="Pfam" id="PF13231">
    <property type="entry name" value="PMT_2"/>
    <property type="match status" value="1"/>
</dbReference>
<keyword evidence="4 10" id="KW-0808">Transferase</keyword>
<feature type="transmembrane region" description="Helical" evidence="8">
    <location>
        <begin position="274"/>
        <end position="294"/>
    </location>
</feature>
<name>A0A6B3LPK6_9BACT</name>
<evidence type="ECO:0000256" key="5">
    <source>
        <dbReference type="ARBA" id="ARBA00022692"/>
    </source>
</evidence>
<feature type="transmembrane region" description="Helical" evidence="8">
    <location>
        <begin position="68"/>
        <end position="86"/>
    </location>
</feature>
<comment type="caution">
    <text evidence="10">The sequence shown here is derived from an EMBL/GenBank/DDBJ whole genome shotgun (WGS) entry which is preliminary data.</text>
</comment>
<feature type="transmembrane region" description="Helical" evidence="8">
    <location>
        <begin position="239"/>
        <end position="262"/>
    </location>
</feature>
<dbReference type="GO" id="GO:0009103">
    <property type="term" value="P:lipopolysaccharide biosynthetic process"/>
    <property type="evidence" value="ECO:0007669"/>
    <property type="project" value="UniProtKB-ARBA"/>
</dbReference>
<keyword evidence="3" id="KW-0328">Glycosyltransferase</keyword>
<keyword evidence="6 8" id="KW-1133">Transmembrane helix</keyword>
<dbReference type="Proteomes" id="UP000474777">
    <property type="component" value="Unassembled WGS sequence"/>
</dbReference>
<accession>A0A6B3LPK6</accession>
<dbReference type="InterPro" id="IPR038731">
    <property type="entry name" value="RgtA/B/C-like"/>
</dbReference>
<proteinExistence type="predicted"/>
<evidence type="ECO:0000256" key="6">
    <source>
        <dbReference type="ARBA" id="ARBA00022989"/>
    </source>
</evidence>
<keyword evidence="7 8" id="KW-0472">Membrane</keyword>
<evidence type="ECO:0000256" key="2">
    <source>
        <dbReference type="ARBA" id="ARBA00022475"/>
    </source>
</evidence>
<evidence type="ECO:0000259" key="9">
    <source>
        <dbReference type="Pfam" id="PF13231"/>
    </source>
</evidence>
<sequence length="495" mass="57326">MSFTFRLTYWCLYGCFRIGFLFSGYNLFSEEAQYWLWSKHPDWAYYSKPPLIAWVNLITSSIFGNHELVIRLTALAFGAATLYMLYKVSLLLFDDELLASLATMILSIMPYFMLASTFLTTDSLLLFFWVSTFYFFLKALQFNTLRYWLLTGLSFGLGCLSKQAMLFFLLFLLVPFFLRGGKRYLAGQALVLMLVLAFNLPQVWWNYHHNWIMQRHLMQLAGAGTEMETSHTAKNLAELFGGFILMNSPFFLLLLLRVLSFRFRPFPAADKQKLTLLFIPTIGSLLLFSCVALVKRVEVNWYNIGCLLLPIGIAYLIVQEKRFGQARIAFCLTGACWLFFLYPMLQDYTGLSRIVPVRHDGLKRLAGWQQLGQRVRQLSTKHATLAPFQITSVDYQVTSLLAFYSGNTNVRCICEAKKYNQFVIWSATGWPRIPQNTIFVTDRADLPTHLHLHYDLVEAQQMPVNYRKQTLYTYTIYVLRAKPESSYTLSKPKSF</sequence>
<evidence type="ECO:0000256" key="4">
    <source>
        <dbReference type="ARBA" id="ARBA00022679"/>
    </source>
</evidence>
<protein>
    <submittedName>
        <fullName evidence="10">Glycosyltransferase family 39 protein</fullName>
    </submittedName>
</protein>
<dbReference type="GO" id="GO:0016763">
    <property type="term" value="F:pentosyltransferase activity"/>
    <property type="evidence" value="ECO:0007669"/>
    <property type="project" value="TreeGrafter"/>
</dbReference>
<feature type="transmembrane region" description="Helical" evidence="8">
    <location>
        <begin position="126"/>
        <end position="149"/>
    </location>
</feature>
<dbReference type="PANTHER" id="PTHR33908:SF11">
    <property type="entry name" value="MEMBRANE PROTEIN"/>
    <property type="match status" value="1"/>
</dbReference>
<gene>
    <name evidence="10" type="ORF">GXP69_04640</name>
</gene>
<evidence type="ECO:0000313" key="10">
    <source>
        <dbReference type="EMBL" id="NEM96975.1"/>
    </source>
</evidence>
<feature type="transmembrane region" description="Helical" evidence="8">
    <location>
        <begin position="155"/>
        <end position="178"/>
    </location>
</feature>
<keyword evidence="11" id="KW-1185">Reference proteome</keyword>
<feature type="transmembrane region" description="Helical" evidence="8">
    <location>
        <begin position="300"/>
        <end position="318"/>
    </location>
</feature>
<feature type="domain" description="Glycosyltransferase RgtA/B/C/D-like" evidence="9">
    <location>
        <begin position="47"/>
        <end position="205"/>
    </location>
</feature>
<feature type="transmembrane region" description="Helical" evidence="8">
    <location>
        <begin position="7"/>
        <end position="28"/>
    </location>
</feature>
<evidence type="ECO:0000256" key="7">
    <source>
        <dbReference type="ARBA" id="ARBA00023136"/>
    </source>
</evidence>
<feature type="transmembrane region" description="Helical" evidence="8">
    <location>
        <begin position="185"/>
        <end position="205"/>
    </location>
</feature>
<dbReference type="PANTHER" id="PTHR33908">
    <property type="entry name" value="MANNOSYLTRANSFERASE YKCB-RELATED"/>
    <property type="match status" value="1"/>
</dbReference>
<dbReference type="InterPro" id="IPR050297">
    <property type="entry name" value="LipidA_mod_glycosyltrf_83"/>
</dbReference>
<feature type="transmembrane region" description="Helical" evidence="8">
    <location>
        <begin position="325"/>
        <end position="345"/>
    </location>
</feature>
<dbReference type="RefSeq" id="WP_163912824.1">
    <property type="nucleotide sequence ID" value="NZ_JAAGWD010000001.1"/>
</dbReference>
<keyword evidence="5 8" id="KW-0812">Transmembrane</keyword>
<dbReference type="AlphaFoldDB" id="A0A6B3LPK6"/>
<dbReference type="EMBL" id="JAAGWD010000001">
    <property type="protein sequence ID" value="NEM96975.1"/>
    <property type="molecule type" value="Genomic_DNA"/>
</dbReference>
<feature type="transmembrane region" description="Helical" evidence="8">
    <location>
        <begin position="98"/>
        <end position="119"/>
    </location>
</feature>
<evidence type="ECO:0000256" key="8">
    <source>
        <dbReference type="SAM" id="Phobius"/>
    </source>
</evidence>
<keyword evidence="2" id="KW-1003">Cell membrane</keyword>